<dbReference type="InterPro" id="IPR016024">
    <property type="entry name" value="ARM-type_fold"/>
</dbReference>
<dbReference type="OrthoDB" id="619585at2"/>
<comment type="caution">
    <text evidence="2">The sequence shown here is derived from an EMBL/GenBank/DDBJ whole genome shotgun (WGS) entry which is preliminary data.</text>
</comment>
<sequence>MKRNIRNLALGVTLLVAPFVLGQSSQSSFAIVIDQYHGNHLNTELEAYKLALEKEGLNVFILKNDWKNPDQIRTELKQLYTNNKLEGTILIGNIPVPMIRDAQHLTSTFKMPQDMDWIESSVPSDRFYDDFDLQFNFIKQDEKKSNLYYYQLDAKSPQYIQMDIYSGRLKPPTAKKEESVAYIRSYLQKVIAQKSEINPLNNITTYTAEGYNSNALNSWSSVLFGFKNQFKGLFQSSNQIKFSSYNNKNFMKAYWMTQLARPEVDYAYFNGHGLPDYQIVSANPVGSNPSVSMENVSRYVRSQKRKAKEGNKDLNEQKQNLQNQLGLNDKWFENVFDKEVILQDSIYQENLTISLADLKDWNVNAKLVYLDSCLNGSFQLDEYIAGYYPFSKGNNIATFANSVGVLQDLWANEMMGLIQNGTRVGQILKHSAYLETHIFGDPTFSFTAENQLAWNKELAHNTNEKYWKSLLDHPIADVQAIALRKLAQYYPNQSTSKIVSDKFYQSQDEVVRTEAYLILKRLKPTNWHQIIVDASKDNYEYLRRISVYDMGEIGSEEFIQPLIALYFEDRMSNRTSFNIERMLDFFERDKVLMSFDREVKNHPIFDKEFITEMRQKIAKGTFIARYFDQLRDGTLPEKDVKFTLGVLRAYRLHPYIPDVIQFLKTHPNNEKQTILTLEALSWFKDSHQKSIIKSYCKQILVDNTSSDEIKYQAQRTLSILN</sequence>
<feature type="signal peptide" evidence="1">
    <location>
        <begin position="1"/>
        <end position="22"/>
    </location>
</feature>
<dbReference type="RefSeq" id="WP_121933469.1">
    <property type="nucleotide sequence ID" value="NZ_RDOJ01000002.1"/>
</dbReference>
<dbReference type="Gene3D" id="1.25.10.10">
    <property type="entry name" value="Leucine-rich Repeat Variant"/>
    <property type="match status" value="1"/>
</dbReference>
<dbReference type="AlphaFoldDB" id="A0A3L9MJB3"/>
<evidence type="ECO:0008006" key="4">
    <source>
        <dbReference type="Google" id="ProtNLM"/>
    </source>
</evidence>
<evidence type="ECO:0000256" key="1">
    <source>
        <dbReference type="SAM" id="SignalP"/>
    </source>
</evidence>
<dbReference type="SUPFAM" id="SSF48371">
    <property type="entry name" value="ARM repeat"/>
    <property type="match status" value="1"/>
</dbReference>
<gene>
    <name evidence="2" type="ORF">EAH69_01685</name>
</gene>
<name>A0A3L9MJB3_9FLAO</name>
<protein>
    <recommendedName>
        <fullName evidence="4">HEAT repeat domain-containing protein</fullName>
    </recommendedName>
</protein>
<dbReference type="Proteomes" id="UP000275348">
    <property type="component" value="Unassembled WGS sequence"/>
</dbReference>
<keyword evidence="1" id="KW-0732">Signal</keyword>
<dbReference type="InterPro" id="IPR011989">
    <property type="entry name" value="ARM-like"/>
</dbReference>
<dbReference type="EMBL" id="RDOJ01000002">
    <property type="protein sequence ID" value="RLZ12256.1"/>
    <property type="molecule type" value="Genomic_DNA"/>
</dbReference>
<proteinExistence type="predicted"/>
<accession>A0A3L9MJB3</accession>
<keyword evidence="3" id="KW-1185">Reference proteome</keyword>
<feature type="chain" id="PRO_5018269683" description="HEAT repeat domain-containing protein" evidence="1">
    <location>
        <begin position="23"/>
        <end position="721"/>
    </location>
</feature>
<organism evidence="2 3">
    <name type="scientific">Faecalibacter macacae</name>
    <dbReference type="NCBI Taxonomy" id="1859289"/>
    <lineage>
        <taxon>Bacteria</taxon>
        <taxon>Pseudomonadati</taxon>
        <taxon>Bacteroidota</taxon>
        <taxon>Flavobacteriia</taxon>
        <taxon>Flavobacteriales</taxon>
        <taxon>Weeksellaceae</taxon>
        <taxon>Faecalibacter</taxon>
    </lineage>
</organism>
<evidence type="ECO:0000313" key="3">
    <source>
        <dbReference type="Proteomes" id="UP000275348"/>
    </source>
</evidence>
<evidence type="ECO:0000313" key="2">
    <source>
        <dbReference type="EMBL" id="RLZ12256.1"/>
    </source>
</evidence>
<reference evidence="2 3" key="1">
    <citation type="submission" date="2018-10" db="EMBL/GenBank/DDBJ databases">
        <authorList>
            <person name="Chen X."/>
        </authorList>
    </citation>
    <scope>NUCLEOTIDE SEQUENCE [LARGE SCALE GENOMIC DNA]</scope>
    <source>
        <strain evidence="2 3">YIM 102668</strain>
    </source>
</reference>